<evidence type="ECO:0000313" key="2">
    <source>
        <dbReference type="EMBL" id="AVR97121.1"/>
    </source>
</evidence>
<dbReference type="OrthoDB" id="1907165at2"/>
<dbReference type="Pfam" id="PF04717">
    <property type="entry name" value="Phage_base_V"/>
    <property type="match status" value="1"/>
</dbReference>
<dbReference type="KEGG" id="masz:C9I28_16815"/>
<dbReference type="Proteomes" id="UP000240505">
    <property type="component" value="Chromosome"/>
</dbReference>
<reference evidence="2 3" key="1">
    <citation type="submission" date="2018-03" db="EMBL/GenBank/DDBJ databases">
        <title>Massilia armeniaca sp. nov., isolated from desert soil.</title>
        <authorList>
            <person name="Huang H."/>
            <person name="Ren M."/>
        </authorList>
    </citation>
    <scope>NUCLEOTIDE SEQUENCE [LARGE SCALE GENOMIC DNA]</scope>
    <source>
        <strain evidence="2 3">ZMN-3</strain>
    </source>
</reference>
<dbReference type="AlphaFoldDB" id="A0A2R4CBV7"/>
<accession>A0A2R4CBV7</accession>
<name>A0A2R4CBV7_9BURK</name>
<dbReference type="SUPFAM" id="SSF69279">
    <property type="entry name" value="Phage tail proteins"/>
    <property type="match status" value="1"/>
</dbReference>
<evidence type="ECO:0000259" key="1">
    <source>
        <dbReference type="Pfam" id="PF04717"/>
    </source>
</evidence>
<organism evidence="2 3">
    <name type="scientific">Pseudoduganella armeniaca</name>
    <dbReference type="NCBI Taxonomy" id="2072590"/>
    <lineage>
        <taxon>Bacteria</taxon>
        <taxon>Pseudomonadati</taxon>
        <taxon>Pseudomonadota</taxon>
        <taxon>Betaproteobacteria</taxon>
        <taxon>Burkholderiales</taxon>
        <taxon>Oxalobacteraceae</taxon>
        <taxon>Telluria group</taxon>
        <taxon>Pseudoduganella</taxon>
    </lineage>
</organism>
<dbReference type="SUPFAM" id="SSF69349">
    <property type="entry name" value="Phage fibre proteins"/>
    <property type="match status" value="1"/>
</dbReference>
<keyword evidence="3" id="KW-1185">Reference proteome</keyword>
<dbReference type="InterPro" id="IPR006533">
    <property type="entry name" value="T6SS_Vgr_RhsGE"/>
</dbReference>
<sequence length="599" mass="62786">MSTPVSPRENRKGDLNVEIECNGARLADTVSVLSVEITHAVNRIPLARIVLQDDSDTDAAARFTVSDGATLAPGATVKIEAGYGLARATLFEGIVIRHGMRIASFGQGRLVVECRDKAVAMTVGRKCANFIDQKDSDIIQKLASAAGLTATVSDTVGTHKELVQYDVSDWDFLLARAEANGLVVLAGAGKLTVAAPDIEKAAALRVTYGEDLNEFDGDLDARHQLAAVTGVGWDPATQEIVEQRAEPATLNKQGDLDAATLAKVLGLKAWRMQSPLPLDVDTLKAWTAARQLKAGLARVRGRMRFLGSALALPGTLLEVVGTGKRFAGKAWLSSVTHLIASGDWSTEAEFGLAPEPLAERQPLAAPLAAGLTAGVTGLQIGVVLKLNEDPAQQHKVQVALPVTQAETAGVWARLASSYGSSGVGSFFIPEVGDEVLLGFLDSDPSHPVILGSLYSSKRVPPYALTAENNTKAIVTRSKLTIEFDEDKKVITVTTPGQQSIVLSDDAKSITLQDQTGNKVTLSPDGIALDSPKDIAITAQGKITLDATGEIGITSKADLTHSAMNIASTAKAGFSAKGASSAELSASGQTTVKGAMVMIN</sequence>
<dbReference type="NCBIfam" id="TIGR01646">
    <property type="entry name" value="vgr_GE"/>
    <property type="match status" value="1"/>
</dbReference>
<dbReference type="Gene3D" id="2.40.50.230">
    <property type="entry name" value="Gp5 N-terminal domain"/>
    <property type="match status" value="1"/>
</dbReference>
<protein>
    <submittedName>
        <fullName evidence="2">Rhs element Vgr protein</fullName>
    </submittedName>
</protein>
<evidence type="ECO:0000313" key="3">
    <source>
        <dbReference type="Proteomes" id="UP000240505"/>
    </source>
</evidence>
<dbReference type="SUPFAM" id="SSF69255">
    <property type="entry name" value="gp5 N-terminal domain-like"/>
    <property type="match status" value="1"/>
</dbReference>
<dbReference type="RefSeq" id="WP_107142470.1">
    <property type="nucleotide sequence ID" value="NZ_CP028324.1"/>
</dbReference>
<dbReference type="EMBL" id="CP028324">
    <property type="protein sequence ID" value="AVR97121.1"/>
    <property type="molecule type" value="Genomic_DNA"/>
</dbReference>
<feature type="domain" description="Gp5/Type VI secretion system Vgr protein OB-fold" evidence="1">
    <location>
        <begin position="380"/>
        <end position="454"/>
    </location>
</feature>
<gene>
    <name evidence="2" type="ORF">C9I28_16815</name>
</gene>
<dbReference type="InterPro" id="IPR037026">
    <property type="entry name" value="Vgr_OB-fold_dom_sf"/>
</dbReference>
<dbReference type="InterPro" id="IPR006531">
    <property type="entry name" value="Gp5/Vgr_OB"/>
</dbReference>
<proteinExistence type="predicted"/>